<feature type="domain" description="Peptidase M16 C-terminal" evidence="8">
    <location>
        <begin position="42"/>
        <end position="218"/>
    </location>
</feature>
<keyword evidence="10" id="KW-1185">Reference proteome</keyword>
<name>A0AA38M1L0_9CUCU</name>
<dbReference type="InterPro" id="IPR007863">
    <property type="entry name" value="Peptidase_M16_C"/>
</dbReference>
<dbReference type="GO" id="GO:0006627">
    <property type="term" value="P:protein processing involved in protein targeting to mitochondrion"/>
    <property type="evidence" value="ECO:0007669"/>
    <property type="project" value="TreeGrafter"/>
</dbReference>
<evidence type="ECO:0000313" key="9">
    <source>
        <dbReference type="EMBL" id="KAJ3636282.1"/>
    </source>
</evidence>
<evidence type="ECO:0000256" key="7">
    <source>
        <dbReference type="ARBA" id="ARBA00023128"/>
    </source>
</evidence>
<protein>
    <recommendedName>
        <fullName evidence="8">Peptidase M16 C-terminal domain-containing protein</fullName>
    </recommendedName>
</protein>
<accession>A0AA38M1L0</accession>
<keyword evidence="4" id="KW-0378">Hydrolase</keyword>
<dbReference type="AlphaFoldDB" id="A0AA38M1L0"/>
<evidence type="ECO:0000256" key="3">
    <source>
        <dbReference type="ARBA" id="ARBA00022723"/>
    </source>
</evidence>
<dbReference type="SUPFAM" id="SSF63411">
    <property type="entry name" value="LuxS/MPP-like metallohydrolase"/>
    <property type="match status" value="2"/>
</dbReference>
<keyword evidence="3" id="KW-0479">Metal-binding</keyword>
<evidence type="ECO:0000256" key="2">
    <source>
        <dbReference type="ARBA" id="ARBA00022670"/>
    </source>
</evidence>
<dbReference type="PANTHER" id="PTHR11851:SF149">
    <property type="entry name" value="GH01077P"/>
    <property type="match status" value="1"/>
</dbReference>
<dbReference type="EMBL" id="JALNTZ010000293">
    <property type="protein sequence ID" value="KAJ3636282.1"/>
    <property type="molecule type" value="Genomic_DNA"/>
</dbReference>
<evidence type="ECO:0000313" key="10">
    <source>
        <dbReference type="Proteomes" id="UP001168821"/>
    </source>
</evidence>
<evidence type="ECO:0000256" key="4">
    <source>
        <dbReference type="ARBA" id="ARBA00022801"/>
    </source>
</evidence>
<gene>
    <name evidence="9" type="ORF">Zmor_009061</name>
</gene>
<keyword evidence="6" id="KW-0482">Metalloprotease</keyword>
<evidence type="ECO:0000256" key="6">
    <source>
        <dbReference type="ARBA" id="ARBA00023049"/>
    </source>
</evidence>
<organism evidence="9 10">
    <name type="scientific">Zophobas morio</name>
    <dbReference type="NCBI Taxonomy" id="2755281"/>
    <lineage>
        <taxon>Eukaryota</taxon>
        <taxon>Metazoa</taxon>
        <taxon>Ecdysozoa</taxon>
        <taxon>Arthropoda</taxon>
        <taxon>Hexapoda</taxon>
        <taxon>Insecta</taxon>
        <taxon>Pterygota</taxon>
        <taxon>Neoptera</taxon>
        <taxon>Endopterygota</taxon>
        <taxon>Coleoptera</taxon>
        <taxon>Polyphaga</taxon>
        <taxon>Cucujiformia</taxon>
        <taxon>Tenebrionidae</taxon>
        <taxon>Zophobas</taxon>
    </lineage>
</organism>
<dbReference type="GO" id="GO:0004222">
    <property type="term" value="F:metalloendopeptidase activity"/>
    <property type="evidence" value="ECO:0007669"/>
    <property type="project" value="TreeGrafter"/>
</dbReference>
<evidence type="ECO:0000259" key="8">
    <source>
        <dbReference type="Pfam" id="PF05193"/>
    </source>
</evidence>
<dbReference type="PANTHER" id="PTHR11851">
    <property type="entry name" value="METALLOPROTEASE"/>
    <property type="match status" value="1"/>
</dbReference>
<dbReference type="Proteomes" id="UP001168821">
    <property type="component" value="Unassembled WGS sequence"/>
</dbReference>
<reference evidence="9" key="1">
    <citation type="journal article" date="2023" name="G3 (Bethesda)">
        <title>Whole genome assemblies of Zophobas morio and Tenebrio molitor.</title>
        <authorList>
            <person name="Kaur S."/>
            <person name="Stinson S.A."/>
            <person name="diCenzo G.C."/>
        </authorList>
    </citation>
    <scope>NUCLEOTIDE SEQUENCE</scope>
    <source>
        <strain evidence="9">QUZm001</strain>
    </source>
</reference>
<dbReference type="InterPro" id="IPR050361">
    <property type="entry name" value="MPP/UQCRC_Complex"/>
</dbReference>
<dbReference type="GO" id="GO:0005739">
    <property type="term" value="C:mitochondrion"/>
    <property type="evidence" value="ECO:0007669"/>
    <property type="project" value="UniProtKB-SubCell"/>
</dbReference>
<evidence type="ECO:0000256" key="5">
    <source>
        <dbReference type="ARBA" id="ARBA00022833"/>
    </source>
</evidence>
<dbReference type="GO" id="GO:0046872">
    <property type="term" value="F:metal ion binding"/>
    <property type="evidence" value="ECO:0007669"/>
    <property type="project" value="UniProtKB-KW"/>
</dbReference>
<keyword evidence="7" id="KW-0496">Mitochondrion</keyword>
<comment type="subcellular location">
    <subcellularLocation>
        <location evidence="1">Mitochondrion</location>
    </subcellularLocation>
</comment>
<dbReference type="Gene3D" id="3.30.830.10">
    <property type="entry name" value="Metalloenzyme, LuxS/M16 peptidase-like"/>
    <property type="match status" value="2"/>
</dbReference>
<dbReference type="InterPro" id="IPR011249">
    <property type="entry name" value="Metalloenz_LuxS/M16"/>
</dbReference>
<feature type="non-terminal residue" evidence="9">
    <location>
        <position position="1"/>
    </location>
</feature>
<keyword evidence="5" id="KW-0862">Zinc</keyword>
<evidence type="ECO:0000256" key="1">
    <source>
        <dbReference type="ARBA" id="ARBA00004173"/>
    </source>
</evidence>
<sequence length="291" mass="32415">EVQNNPEALVTDYLHSVAYQGTALSKSIYGSTANIESMQVVHLKSYIEQNYCGKNIVVCGVGDVDHAELVAISEEKFGHLKETSLPAVNDVVRYTGSEVRVRDDDLPYSYAAVAFEGVAAIHPDFFVVQVANQMMSSWNQAVTGGKFLSSPLARIMAKERPALSYKNFLVSYSDTGLFGCYFVAERDRVDDALFEIQSEWLRICVNCGDHEVQRAKLRLRNFLLDNLCCTNHVFNSLGRSLLAYGRRVSPMELIEQIERVTPERVKSVMTDILYDRCPAIAGYGAIEGSTT</sequence>
<dbReference type="Pfam" id="PF05193">
    <property type="entry name" value="Peptidase_M16_C"/>
    <property type="match status" value="1"/>
</dbReference>
<keyword evidence="2" id="KW-0645">Protease</keyword>
<comment type="caution">
    <text evidence="9">The sequence shown here is derived from an EMBL/GenBank/DDBJ whole genome shotgun (WGS) entry which is preliminary data.</text>
</comment>
<proteinExistence type="predicted"/>